<accession>A0ABS4CEE6</accession>
<comment type="caution">
    <text evidence="1">The sequence shown here is derived from an EMBL/GenBank/DDBJ whole genome shotgun (WGS) entry which is preliminary data.</text>
</comment>
<protein>
    <submittedName>
        <fullName evidence="1">Uncharacterized protein</fullName>
    </submittedName>
</protein>
<organism evidence="1 2">
    <name type="scientific">Enterococcus larvae</name>
    <dbReference type="NCBI Taxonomy" id="2794352"/>
    <lineage>
        <taxon>Bacteria</taxon>
        <taxon>Bacillati</taxon>
        <taxon>Bacillota</taxon>
        <taxon>Bacilli</taxon>
        <taxon>Lactobacillales</taxon>
        <taxon>Enterococcaceae</taxon>
        <taxon>Enterococcus</taxon>
    </lineage>
</organism>
<gene>
    <name evidence="1" type="ORF">I6N96_01745</name>
</gene>
<reference evidence="1 2" key="1">
    <citation type="submission" date="2020-12" db="EMBL/GenBank/DDBJ databases">
        <title>Vagococcus allomyrinae sp. nov. and Enterococcus lavae sp. nov., isolated from the larvae of Allomyrina dichotoma.</title>
        <authorList>
            <person name="Lee S.D."/>
        </authorList>
    </citation>
    <scope>NUCLEOTIDE SEQUENCE [LARGE SCALE GENOMIC DNA]</scope>
    <source>
        <strain evidence="1 2">BWM-S5</strain>
    </source>
</reference>
<name>A0ABS4CEE6_9ENTE</name>
<dbReference type="EMBL" id="JAEDXU010000001">
    <property type="protein sequence ID" value="MBP1044985.1"/>
    <property type="molecule type" value="Genomic_DNA"/>
</dbReference>
<keyword evidence="2" id="KW-1185">Reference proteome</keyword>
<dbReference type="RefSeq" id="WP_209555777.1">
    <property type="nucleotide sequence ID" value="NZ_JAEDXU010000001.1"/>
</dbReference>
<sequence>MKIRIVESTKDFIDNHQVRWYPSSQEIWIGTVVDYKEIETKIATSFGSFRWLLSDVDTLLFDKNSLQLTTAIIKVSEPIKILESSSKLFSNIEEKKGSVELCNSENFSSEIGNFSYYSTLEDILISCKELPSTGDEKVVFLEISIDTSFIIKDSEIIGIVLKNASLHLLPSELSNISMDYKKNNERQKILINYLRLINMLDMDLSDEEEESLKNDFKHFYEKIKSISDMPIKAISESVNGVIDFM</sequence>
<dbReference type="Proteomes" id="UP000673375">
    <property type="component" value="Unassembled WGS sequence"/>
</dbReference>
<proteinExistence type="predicted"/>
<evidence type="ECO:0000313" key="2">
    <source>
        <dbReference type="Proteomes" id="UP000673375"/>
    </source>
</evidence>
<evidence type="ECO:0000313" key="1">
    <source>
        <dbReference type="EMBL" id="MBP1044985.1"/>
    </source>
</evidence>